<feature type="domain" description="Thioredoxin-like fold" evidence="1">
    <location>
        <begin position="2"/>
        <end position="40"/>
    </location>
</feature>
<accession>A0A382J299</accession>
<dbReference type="SUPFAM" id="SSF52833">
    <property type="entry name" value="Thioredoxin-like"/>
    <property type="match status" value="1"/>
</dbReference>
<reference evidence="2" key="1">
    <citation type="submission" date="2018-05" db="EMBL/GenBank/DDBJ databases">
        <authorList>
            <person name="Lanie J.A."/>
            <person name="Ng W.-L."/>
            <person name="Kazmierczak K.M."/>
            <person name="Andrzejewski T.M."/>
            <person name="Davidsen T.M."/>
            <person name="Wayne K.J."/>
            <person name="Tettelin H."/>
            <person name="Glass J.I."/>
            <person name="Rusch D."/>
            <person name="Podicherti R."/>
            <person name="Tsui H.-C.T."/>
            <person name="Winkler M.E."/>
        </authorList>
    </citation>
    <scope>NUCLEOTIDE SEQUENCE</scope>
</reference>
<organism evidence="2">
    <name type="scientific">marine metagenome</name>
    <dbReference type="NCBI Taxonomy" id="408172"/>
    <lineage>
        <taxon>unclassified sequences</taxon>
        <taxon>metagenomes</taxon>
        <taxon>ecological metagenomes</taxon>
    </lineage>
</organism>
<evidence type="ECO:0000259" key="1">
    <source>
        <dbReference type="Pfam" id="PF13192"/>
    </source>
</evidence>
<dbReference type="EMBL" id="UINC01071338">
    <property type="protein sequence ID" value="SVC06160.1"/>
    <property type="molecule type" value="Genomic_DNA"/>
</dbReference>
<dbReference type="Gene3D" id="3.40.30.10">
    <property type="entry name" value="Glutaredoxin"/>
    <property type="match status" value="1"/>
</dbReference>
<dbReference type="PANTHER" id="PTHR37170:SF1">
    <property type="entry name" value="GLUTAREDOXIN-LIKE PROTEIN"/>
    <property type="match status" value="1"/>
</dbReference>
<dbReference type="Pfam" id="PF13192">
    <property type="entry name" value="Thioredoxin_3"/>
    <property type="match status" value="1"/>
</dbReference>
<name>A0A382J299_9ZZZZ</name>
<dbReference type="InterPro" id="IPR036249">
    <property type="entry name" value="Thioredoxin-like_sf"/>
</dbReference>
<proteinExistence type="predicted"/>
<gene>
    <name evidence="2" type="ORF">METZ01_LOCUS259014</name>
</gene>
<dbReference type="AlphaFoldDB" id="A0A382J299"/>
<protein>
    <recommendedName>
        <fullName evidence="1">Thioredoxin-like fold domain-containing protein</fullName>
    </recommendedName>
</protein>
<sequence>MEFPDLARRYQVTGVPKTVVNDVIEIMGNKPEDEFIAEILRATE</sequence>
<evidence type="ECO:0000313" key="2">
    <source>
        <dbReference type="EMBL" id="SVC06160.1"/>
    </source>
</evidence>
<dbReference type="InterPro" id="IPR012336">
    <property type="entry name" value="Thioredoxin-like_fold"/>
</dbReference>
<dbReference type="PANTHER" id="PTHR37170">
    <property type="entry name" value="GLUTAREDOXIN-RELATED"/>
    <property type="match status" value="1"/>
</dbReference>